<dbReference type="EMBL" id="CM056817">
    <property type="protein sequence ID" value="KAJ8619375.1"/>
    <property type="molecule type" value="Genomic_DNA"/>
</dbReference>
<name>A0ACC2KEI0_PERAE</name>
<protein>
    <submittedName>
        <fullName evidence="1">Uncharacterized protein</fullName>
    </submittedName>
</protein>
<dbReference type="Proteomes" id="UP001234297">
    <property type="component" value="Chromosome 9"/>
</dbReference>
<gene>
    <name evidence="1" type="ORF">MRB53_027904</name>
</gene>
<reference evidence="1 2" key="1">
    <citation type="journal article" date="2022" name="Hortic Res">
        <title>A haplotype resolved chromosomal level avocado genome allows analysis of novel avocado genes.</title>
        <authorList>
            <person name="Nath O."/>
            <person name="Fletcher S.J."/>
            <person name="Hayward A."/>
            <person name="Shaw L.M."/>
            <person name="Masouleh A.K."/>
            <person name="Furtado A."/>
            <person name="Henry R.J."/>
            <person name="Mitter N."/>
        </authorList>
    </citation>
    <scope>NUCLEOTIDE SEQUENCE [LARGE SCALE GENOMIC DNA]</scope>
    <source>
        <strain evidence="2">cv. Hass</strain>
    </source>
</reference>
<sequence length="266" mass="30216">MSFGLGGKEVKLRGLSTPNNKWVAETPITREAKKKGAGILLQIRAQPMGAQLNTHAIPPNLLKIIKEYNDILKEPKGLPPSRQQDHGIMLQHGAEPKWRPYLLGRQFTVRTDHQSLKYLWEQRIATTAQQKWLVKLMGYDFVIEYKKGNENSAADALSRRFEKASITVISHPVPHWLDPIKEEVGQQIQVQTALPNVREEDGMAVPLPQTVLERRIKKRKAELLIHWQGLTPAEATWEVEEDMTNRYPDLALEVKSSLRGGELLCA</sequence>
<evidence type="ECO:0000313" key="1">
    <source>
        <dbReference type="EMBL" id="KAJ8619375.1"/>
    </source>
</evidence>
<proteinExistence type="predicted"/>
<keyword evidence="2" id="KW-1185">Reference proteome</keyword>
<accession>A0ACC2KEI0</accession>
<evidence type="ECO:0000313" key="2">
    <source>
        <dbReference type="Proteomes" id="UP001234297"/>
    </source>
</evidence>
<comment type="caution">
    <text evidence="1">The sequence shown here is derived from an EMBL/GenBank/DDBJ whole genome shotgun (WGS) entry which is preliminary data.</text>
</comment>
<organism evidence="1 2">
    <name type="scientific">Persea americana</name>
    <name type="common">Avocado</name>
    <dbReference type="NCBI Taxonomy" id="3435"/>
    <lineage>
        <taxon>Eukaryota</taxon>
        <taxon>Viridiplantae</taxon>
        <taxon>Streptophyta</taxon>
        <taxon>Embryophyta</taxon>
        <taxon>Tracheophyta</taxon>
        <taxon>Spermatophyta</taxon>
        <taxon>Magnoliopsida</taxon>
        <taxon>Magnoliidae</taxon>
        <taxon>Laurales</taxon>
        <taxon>Lauraceae</taxon>
        <taxon>Persea</taxon>
    </lineage>
</organism>